<feature type="transmembrane region" description="Helical" evidence="8">
    <location>
        <begin position="328"/>
        <end position="354"/>
    </location>
</feature>
<comment type="subcellular location">
    <subcellularLocation>
        <location evidence="1">Membrane</location>
        <topology evidence="1">Multi-pass membrane protein</topology>
    </subcellularLocation>
</comment>
<name>A0A832TFJ6_9EURY</name>
<evidence type="ECO:0000256" key="4">
    <source>
        <dbReference type="ARBA" id="ARBA00022801"/>
    </source>
</evidence>
<evidence type="ECO:0000256" key="1">
    <source>
        <dbReference type="ARBA" id="ARBA00004141"/>
    </source>
</evidence>
<evidence type="ECO:0000256" key="7">
    <source>
        <dbReference type="ARBA" id="ARBA00023136"/>
    </source>
</evidence>
<dbReference type="AlphaFoldDB" id="A0A832TFJ6"/>
<comment type="caution">
    <text evidence="9">The sequence shown here is derived from an EMBL/GenBank/DDBJ whole genome shotgun (WGS) entry which is preliminary data.</text>
</comment>
<evidence type="ECO:0000313" key="10">
    <source>
        <dbReference type="Proteomes" id="UP000619545"/>
    </source>
</evidence>
<dbReference type="GO" id="GO:0006508">
    <property type="term" value="P:proteolysis"/>
    <property type="evidence" value="ECO:0007669"/>
    <property type="project" value="UniProtKB-KW"/>
</dbReference>
<protein>
    <submittedName>
        <fullName evidence="9">Uncharacterized protein</fullName>
    </submittedName>
</protein>
<evidence type="ECO:0000256" key="3">
    <source>
        <dbReference type="ARBA" id="ARBA00022692"/>
    </source>
</evidence>
<evidence type="ECO:0000313" key="9">
    <source>
        <dbReference type="EMBL" id="HII69959.1"/>
    </source>
</evidence>
<keyword evidence="7 8" id="KW-0472">Membrane</keyword>
<evidence type="ECO:0000256" key="6">
    <source>
        <dbReference type="ARBA" id="ARBA00022989"/>
    </source>
</evidence>
<keyword evidence="5" id="KW-0809">Transit peptide</keyword>
<accession>A0A832TFJ6</accession>
<dbReference type="PANTHER" id="PTHR31412">
    <property type="entry name" value="ZINC METALLOPROTEASE EGY1"/>
    <property type="match status" value="1"/>
</dbReference>
<evidence type="ECO:0000256" key="8">
    <source>
        <dbReference type="SAM" id="Phobius"/>
    </source>
</evidence>
<keyword evidence="6 8" id="KW-1133">Transmembrane helix</keyword>
<organism evidence="9 10">
    <name type="scientific">Methanopyrus kandleri</name>
    <dbReference type="NCBI Taxonomy" id="2320"/>
    <lineage>
        <taxon>Archaea</taxon>
        <taxon>Methanobacteriati</taxon>
        <taxon>Methanobacteriota</taxon>
        <taxon>Methanomada group</taxon>
        <taxon>Methanopyri</taxon>
        <taxon>Methanopyrales</taxon>
        <taxon>Methanopyraceae</taxon>
        <taxon>Methanopyrus</taxon>
    </lineage>
</organism>
<feature type="transmembrane region" description="Helical" evidence="8">
    <location>
        <begin position="375"/>
        <end position="397"/>
    </location>
</feature>
<dbReference type="GO" id="GO:0016020">
    <property type="term" value="C:membrane"/>
    <property type="evidence" value="ECO:0007669"/>
    <property type="project" value="UniProtKB-SubCell"/>
</dbReference>
<reference evidence="9" key="1">
    <citation type="journal article" date="2020" name="bioRxiv">
        <title>A rank-normalized archaeal taxonomy based on genome phylogeny resolves widespread incomplete and uneven classifications.</title>
        <authorList>
            <person name="Rinke C."/>
            <person name="Chuvochina M."/>
            <person name="Mussig A.J."/>
            <person name="Chaumeil P.-A."/>
            <person name="Waite D.W."/>
            <person name="Whitman W.B."/>
            <person name="Parks D.H."/>
            <person name="Hugenholtz P."/>
        </authorList>
    </citation>
    <scope>NUCLEOTIDE SEQUENCE</scope>
    <source>
        <strain evidence="9">UBA8853</strain>
    </source>
</reference>
<keyword evidence="4" id="KW-0378">Hydrolase</keyword>
<proteinExistence type="predicted"/>
<dbReference type="InterPro" id="IPR044838">
    <property type="entry name" value="EGY1-like"/>
</dbReference>
<feature type="transmembrane region" description="Helical" evidence="8">
    <location>
        <begin position="240"/>
        <end position="262"/>
    </location>
</feature>
<keyword evidence="3 8" id="KW-0812">Transmembrane</keyword>
<gene>
    <name evidence="9" type="ORF">HA336_01835</name>
</gene>
<dbReference type="GeneID" id="1476914"/>
<sequence>MRRQLPLEPVAAEKVEEEYELVTLLVCDNCDYFEFKPHDREVVYERKGKCPKCGGTLLVEGVFRTDADPSMFPSYKDVKSVERALESAGYEVKEFRVREDGSVVFHYERKGDAHRLARKLAEMKFTAEPEGKAGRLVVQRFEVPEQEPGWLALLGLSVPVFAYLGGWLAFGSTWAAVEFALAFSAIYFGKEIAKLWVAKVEGLRPRLPFFLAVPPFPGAFSSVIRSEVRPMLVESLCRVGVAGLVAGFLLSTAMFLLGSAFDHTPVRMLVWHNPWTLLLSRELGIVANPITLAGWAGLVITWLSALPVYPLEGGYILRYYYDTRTVKWFSVASAFIQGWLHWYHIAVATVIVLVKITAKLPSDRSFLDDDESKSWLPALLLVALFVLLISPAPFGLWPLEHSKVPHNLQWLFLR</sequence>
<dbReference type="EMBL" id="DUJS01000002">
    <property type="protein sequence ID" value="HII69959.1"/>
    <property type="molecule type" value="Genomic_DNA"/>
</dbReference>
<dbReference type="RefSeq" id="WP_011019181.1">
    <property type="nucleotide sequence ID" value="NZ_DUJS01000002.1"/>
</dbReference>
<dbReference type="GO" id="GO:0008233">
    <property type="term" value="F:peptidase activity"/>
    <property type="evidence" value="ECO:0007669"/>
    <property type="project" value="UniProtKB-KW"/>
</dbReference>
<evidence type="ECO:0000256" key="5">
    <source>
        <dbReference type="ARBA" id="ARBA00022946"/>
    </source>
</evidence>
<dbReference type="Proteomes" id="UP000619545">
    <property type="component" value="Unassembled WGS sequence"/>
</dbReference>
<feature type="transmembrane region" description="Helical" evidence="8">
    <location>
        <begin position="283"/>
        <end position="308"/>
    </location>
</feature>
<dbReference type="PANTHER" id="PTHR31412:SF0">
    <property type="entry name" value="ZINC METALLOPROTEASE EGY1, CHLOROPLASTIC-RELATED"/>
    <property type="match status" value="1"/>
</dbReference>
<evidence type="ECO:0000256" key="2">
    <source>
        <dbReference type="ARBA" id="ARBA00022670"/>
    </source>
</evidence>
<keyword evidence="2" id="KW-0645">Protease</keyword>
<feature type="transmembrane region" description="Helical" evidence="8">
    <location>
        <begin position="176"/>
        <end position="197"/>
    </location>
</feature>